<organism evidence="1 2">
    <name type="scientific">Mucuna pruriens</name>
    <name type="common">Velvet bean</name>
    <name type="synonym">Dolichos pruriens</name>
    <dbReference type="NCBI Taxonomy" id="157652"/>
    <lineage>
        <taxon>Eukaryota</taxon>
        <taxon>Viridiplantae</taxon>
        <taxon>Streptophyta</taxon>
        <taxon>Embryophyta</taxon>
        <taxon>Tracheophyta</taxon>
        <taxon>Spermatophyta</taxon>
        <taxon>Magnoliopsida</taxon>
        <taxon>eudicotyledons</taxon>
        <taxon>Gunneridae</taxon>
        <taxon>Pentapetalae</taxon>
        <taxon>rosids</taxon>
        <taxon>fabids</taxon>
        <taxon>Fabales</taxon>
        <taxon>Fabaceae</taxon>
        <taxon>Papilionoideae</taxon>
        <taxon>50 kb inversion clade</taxon>
        <taxon>NPAAA clade</taxon>
        <taxon>indigoferoid/millettioid clade</taxon>
        <taxon>Phaseoleae</taxon>
        <taxon>Mucuna</taxon>
    </lineage>
</organism>
<keyword evidence="2" id="KW-1185">Reference proteome</keyword>
<comment type="caution">
    <text evidence="1">The sequence shown here is derived from an EMBL/GenBank/DDBJ whole genome shotgun (WGS) entry which is preliminary data.</text>
</comment>
<evidence type="ECO:0000313" key="1">
    <source>
        <dbReference type="EMBL" id="RDX92285.1"/>
    </source>
</evidence>
<feature type="non-terminal residue" evidence="1">
    <location>
        <position position="1"/>
    </location>
</feature>
<dbReference type="EMBL" id="QJKJ01004906">
    <property type="protein sequence ID" value="RDX92285.1"/>
    <property type="molecule type" value="Genomic_DNA"/>
</dbReference>
<dbReference type="Proteomes" id="UP000257109">
    <property type="component" value="Unassembled WGS sequence"/>
</dbReference>
<accession>A0A371GNY9</accession>
<dbReference type="AlphaFoldDB" id="A0A371GNY9"/>
<name>A0A371GNY9_MUCPR</name>
<sequence length="124" mass="14764">NEDTHSKDKLKFLEKRWKAMKGIDYMVLMLQIYVWYPIKPHKGCSRLVYELRTRANMHMDRFGISFLETIQVECGHGSKSNIIEEYGEERMIENVLLNFLNLFVIGERVEIGMRSGKITHKERR</sequence>
<proteinExistence type="predicted"/>
<reference evidence="1" key="1">
    <citation type="submission" date="2018-05" db="EMBL/GenBank/DDBJ databases">
        <title>Draft genome of Mucuna pruriens seed.</title>
        <authorList>
            <person name="Nnadi N.E."/>
            <person name="Vos R."/>
            <person name="Hasami M.H."/>
            <person name="Devisetty U.K."/>
            <person name="Aguiy J.C."/>
        </authorList>
    </citation>
    <scope>NUCLEOTIDE SEQUENCE [LARGE SCALE GENOMIC DNA]</scope>
    <source>
        <strain evidence="1">JCA_2017</strain>
    </source>
</reference>
<protein>
    <submittedName>
        <fullName evidence="1">Uncharacterized protein</fullName>
    </submittedName>
</protein>
<gene>
    <name evidence="1" type="ORF">CR513_25608</name>
</gene>
<evidence type="ECO:0000313" key="2">
    <source>
        <dbReference type="Proteomes" id="UP000257109"/>
    </source>
</evidence>